<dbReference type="PANTHER" id="PTHR36340:SF1">
    <property type="entry name" value="NAD(P)H DEHYDROGENASE SUBUNIT CRR3, CHLOROPLASTIC-RELATED"/>
    <property type="match status" value="1"/>
</dbReference>
<sequence>MSSLSSCLSLTKNVVHASLPNNNNNNNGSPPPPPPLQANPTKPPLRSRNQTPTILPRKKQQNQPQRKPRQPSVNEIERAIGAGRFRDADPRDLEEQKNAKFDMSMMNFPSKFEGPVEKKLRETGEWITNKTERGFRLSVSNSLIIQVLAKPHLS</sequence>
<dbReference type="GO" id="GO:0009773">
    <property type="term" value="P:photosynthetic electron transport in photosystem I"/>
    <property type="evidence" value="ECO:0007669"/>
    <property type="project" value="InterPro"/>
</dbReference>
<dbReference type="RefSeq" id="XP_021807639.1">
    <property type="nucleotide sequence ID" value="XM_021951947.1"/>
</dbReference>
<evidence type="ECO:0000313" key="2">
    <source>
        <dbReference type="Proteomes" id="UP000515124"/>
    </source>
</evidence>
<dbReference type="GeneID" id="110751469"/>
<protein>
    <submittedName>
        <fullName evidence="3">Probable NAD(P)H dehydrogenase subunit CRR3, chloroplastic isoform X2</fullName>
    </submittedName>
</protein>
<organism evidence="2 3">
    <name type="scientific">Prunus avium</name>
    <name type="common">Cherry</name>
    <name type="synonym">Cerasus avium</name>
    <dbReference type="NCBI Taxonomy" id="42229"/>
    <lineage>
        <taxon>Eukaryota</taxon>
        <taxon>Viridiplantae</taxon>
        <taxon>Streptophyta</taxon>
        <taxon>Embryophyta</taxon>
        <taxon>Tracheophyta</taxon>
        <taxon>Spermatophyta</taxon>
        <taxon>Magnoliopsida</taxon>
        <taxon>eudicotyledons</taxon>
        <taxon>Gunneridae</taxon>
        <taxon>Pentapetalae</taxon>
        <taxon>rosids</taxon>
        <taxon>fabids</taxon>
        <taxon>Rosales</taxon>
        <taxon>Rosaceae</taxon>
        <taxon>Amygdaloideae</taxon>
        <taxon>Amygdaleae</taxon>
        <taxon>Prunus</taxon>
    </lineage>
</organism>
<gene>
    <name evidence="3" type="primary">LOC110751469</name>
</gene>
<feature type="compositionally biased region" description="Pro residues" evidence="1">
    <location>
        <begin position="29"/>
        <end position="43"/>
    </location>
</feature>
<reference evidence="3" key="1">
    <citation type="submission" date="2025-08" db="UniProtKB">
        <authorList>
            <consortium name="RefSeq"/>
        </authorList>
    </citation>
    <scope>IDENTIFICATION</scope>
</reference>
<dbReference type="InterPro" id="IPR038931">
    <property type="entry name" value="CRR3"/>
</dbReference>
<dbReference type="PANTHER" id="PTHR36340">
    <property type="entry name" value="NAD(P)H DEHYDROGENASE SUBUNIT CRR3, CHLOROPLASTIC-RELATED"/>
    <property type="match status" value="1"/>
</dbReference>
<accession>A0A6P5RX31</accession>
<evidence type="ECO:0000313" key="3">
    <source>
        <dbReference type="RefSeq" id="XP_021807639.1"/>
    </source>
</evidence>
<dbReference type="GO" id="GO:0010598">
    <property type="term" value="C:NAD(P)H dehydrogenase complex (plastoquinone)"/>
    <property type="evidence" value="ECO:0007669"/>
    <property type="project" value="InterPro"/>
</dbReference>
<evidence type="ECO:0000256" key="1">
    <source>
        <dbReference type="SAM" id="MobiDB-lite"/>
    </source>
</evidence>
<dbReference type="AlphaFoldDB" id="A0A6P5RX31"/>
<feature type="compositionally biased region" description="Basic and acidic residues" evidence="1">
    <location>
        <begin position="84"/>
        <end position="100"/>
    </location>
</feature>
<name>A0A6P5RX31_PRUAV</name>
<feature type="region of interest" description="Disordered" evidence="1">
    <location>
        <begin position="15"/>
        <end position="100"/>
    </location>
</feature>
<keyword evidence="2" id="KW-1185">Reference proteome</keyword>
<proteinExistence type="predicted"/>
<dbReference type="Proteomes" id="UP000515124">
    <property type="component" value="Unplaced"/>
</dbReference>
<dbReference type="GO" id="GO:0009535">
    <property type="term" value="C:chloroplast thylakoid membrane"/>
    <property type="evidence" value="ECO:0007669"/>
    <property type="project" value="InterPro"/>
</dbReference>